<sequence>MDRRQFLTTFAAALCLRAALSESLAAGSATSIIPLWEGTPPGGGGPKGERSISARGAVSHVAVPTLSALRPVKPNGRAVLIAAGGGYKRIAMAKEAWPAAQWLAQRGYAPYVLCYRLPGEGWRDGNLVALQDAQRALRVVRQRHGEVSVLGFSAGGHLLGMAALRPDFASYPAQDALDRRPASADGAALIYPVVTLEAPYNHTSTHKRLVGNHPAAGEEARWSLQTYVTPQSPPLFLAQAEDDPVSNPQNTLILAAACRREGVPVGMHRYRTGGHGFGMGRPGTPTAAWPAAYEAWLCRRR</sequence>
<dbReference type="Gene3D" id="3.40.50.1820">
    <property type="entry name" value="alpha/beta hydrolase"/>
    <property type="match status" value="1"/>
</dbReference>
<keyword evidence="2" id="KW-0732">Signal</keyword>
<dbReference type="AlphaFoldDB" id="A0A0J5LTI8"/>
<proteinExistence type="predicted"/>
<dbReference type="SUPFAM" id="SSF53474">
    <property type="entry name" value="alpha/beta-Hydrolases"/>
    <property type="match status" value="1"/>
</dbReference>
<reference evidence="4 5" key="1">
    <citation type="submission" date="2015-05" db="EMBL/GenBank/DDBJ databases">
        <title>Genome sequences of Pluralibacter gergoviae.</title>
        <authorList>
            <person name="Greninger A.L."/>
            <person name="Miller S."/>
        </authorList>
    </citation>
    <scope>NUCLEOTIDE SEQUENCE [LARGE SCALE GENOMIC DNA]</scope>
    <source>
        <strain evidence="4 5">JS81F13</strain>
    </source>
</reference>
<keyword evidence="1" id="KW-0378">Hydrolase</keyword>
<accession>A0A0J5LTI8</accession>
<name>A0A0J5LTI8_PLUGE</name>
<dbReference type="PATRIC" id="fig|61647.15.peg.879"/>
<protein>
    <submittedName>
        <fullName evidence="4">XynB</fullName>
    </submittedName>
</protein>
<dbReference type="eggNOG" id="COG0657">
    <property type="taxonomic scope" value="Bacteria"/>
</dbReference>
<dbReference type="InterPro" id="IPR049492">
    <property type="entry name" value="BD-FAE-like_dom"/>
</dbReference>
<keyword evidence="5" id="KW-1185">Reference proteome</keyword>
<dbReference type="Proteomes" id="UP000036196">
    <property type="component" value="Unassembled WGS sequence"/>
</dbReference>
<dbReference type="EMBL" id="LDZF01000013">
    <property type="protein sequence ID" value="KMK13026.1"/>
    <property type="molecule type" value="Genomic_DNA"/>
</dbReference>
<dbReference type="STRING" id="61647.LG71_21480"/>
<evidence type="ECO:0000259" key="3">
    <source>
        <dbReference type="Pfam" id="PF20434"/>
    </source>
</evidence>
<evidence type="ECO:0000256" key="2">
    <source>
        <dbReference type="SAM" id="SignalP"/>
    </source>
</evidence>
<feature type="chain" id="PRO_5005262589" evidence="2">
    <location>
        <begin position="26"/>
        <end position="301"/>
    </location>
</feature>
<gene>
    <name evidence="4" type="ORF">ABW06_13565</name>
</gene>
<feature type="signal peptide" evidence="2">
    <location>
        <begin position="1"/>
        <end position="25"/>
    </location>
</feature>
<comment type="caution">
    <text evidence="4">The sequence shown here is derived from an EMBL/GenBank/DDBJ whole genome shotgun (WGS) entry which is preliminary data.</text>
</comment>
<feature type="domain" description="BD-FAE-like" evidence="3">
    <location>
        <begin position="78"/>
        <end position="255"/>
    </location>
</feature>
<evidence type="ECO:0000313" key="5">
    <source>
        <dbReference type="Proteomes" id="UP000036196"/>
    </source>
</evidence>
<dbReference type="PANTHER" id="PTHR48081">
    <property type="entry name" value="AB HYDROLASE SUPERFAMILY PROTEIN C4A8.06C"/>
    <property type="match status" value="1"/>
</dbReference>
<evidence type="ECO:0000313" key="4">
    <source>
        <dbReference type="EMBL" id="KMK13026.1"/>
    </source>
</evidence>
<dbReference type="InterPro" id="IPR050300">
    <property type="entry name" value="GDXG_lipolytic_enzyme"/>
</dbReference>
<dbReference type="RefSeq" id="WP_048279275.1">
    <property type="nucleotide sequence ID" value="NZ_LDZF01000013.1"/>
</dbReference>
<organism evidence="4 5">
    <name type="scientific">Pluralibacter gergoviae</name>
    <name type="common">Enterobacter gergoviae</name>
    <dbReference type="NCBI Taxonomy" id="61647"/>
    <lineage>
        <taxon>Bacteria</taxon>
        <taxon>Pseudomonadati</taxon>
        <taxon>Pseudomonadota</taxon>
        <taxon>Gammaproteobacteria</taxon>
        <taxon>Enterobacterales</taxon>
        <taxon>Enterobacteriaceae</taxon>
        <taxon>Pluralibacter</taxon>
    </lineage>
</organism>
<evidence type="ECO:0000256" key="1">
    <source>
        <dbReference type="ARBA" id="ARBA00022801"/>
    </source>
</evidence>
<dbReference type="PANTHER" id="PTHR48081:SF6">
    <property type="entry name" value="PEPTIDASE S9 PROLYL OLIGOPEPTIDASE CATALYTIC DOMAIN-CONTAINING PROTEIN"/>
    <property type="match status" value="1"/>
</dbReference>
<dbReference type="Pfam" id="PF20434">
    <property type="entry name" value="BD-FAE"/>
    <property type="match status" value="1"/>
</dbReference>
<dbReference type="InterPro" id="IPR029058">
    <property type="entry name" value="AB_hydrolase_fold"/>
</dbReference>
<dbReference type="GO" id="GO:0016787">
    <property type="term" value="F:hydrolase activity"/>
    <property type="evidence" value="ECO:0007669"/>
    <property type="project" value="UniProtKB-KW"/>
</dbReference>